<evidence type="ECO:0000256" key="1">
    <source>
        <dbReference type="ARBA" id="ARBA00003502"/>
    </source>
</evidence>
<comment type="similarity">
    <text evidence="2">Belongs to the LysR transcriptional regulatory family.</text>
</comment>
<organism evidence="7 8">
    <name type="scientific">Bradyrhizobium japonicum</name>
    <dbReference type="NCBI Taxonomy" id="375"/>
    <lineage>
        <taxon>Bacteria</taxon>
        <taxon>Pseudomonadati</taxon>
        <taxon>Pseudomonadota</taxon>
        <taxon>Alphaproteobacteria</taxon>
        <taxon>Hyphomicrobiales</taxon>
        <taxon>Nitrobacteraceae</taxon>
        <taxon>Bradyrhizobium</taxon>
    </lineage>
</organism>
<evidence type="ECO:0000313" key="7">
    <source>
        <dbReference type="EMBL" id="APG08877.1"/>
    </source>
</evidence>
<evidence type="ECO:0000259" key="6">
    <source>
        <dbReference type="PROSITE" id="PS50931"/>
    </source>
</evidence>
<dbReference type="InterPro" id="IPR036390">
    <property type="entry name" value="WH_DNA-bd_sf"/>
</dbReference>
<reference evidence="7 8" key="1">
    <citation type="submission" date="2016-11" db="EMBL/GenBank/DDBJ databases">
        <title>Complete Genome Sequence of Bradyrhizobium sp. strain J5, an isolated from soybean nodule in Hokkaido.</title>
        <authorList>
            <person name="Kanehara K."/>
        </authorList>
    </citation>
    <scope>NUCLEOTIDE SEQUENCE [LARGE SCALE GENOMIC DNA]</scope>
    <source>
        <strain evidence="7 8">J5</strain>
    </source>
</reference>
<dbReference type="PROSITE" id="PS50931">
    <property type="entry name" value="HTH_LYSR"/>
    <property type="match status" value="1"/>
</dbReference>
<dbReference type="InterPro" id="IPR005119">
    <property type="entry name" value="LysR_subst-bd"/>
</dbReference>
<dbReference type="SUPFAM" id="SSF53850">
    <property type="entry name" value="Periplasmic binding protein-like II"/>
    <property type="match status" value="1"/>
</dbReference>
<dbReference type="GO" id="GO:0005829">
    <property type="term" value="C:cytosol"/>
    <property type="evidence" value="ECO:0007669"/>
    <property type="project" value="TreeGrafter"/>
</dbReference>
<dbReference type="PANTHER" id="PTHR30419">
    <property type="entry name" value="HTH-TYPE TRANSCRIPTIONAL REGULATOR YBHD"/>
    <property type="match status" value="1"/>
</dbReference>
<keyword evidence="5" id="KW-0804">Transcription</keyword>
<dbReference type="Proteomes" id="UP000181962">
    <property type="component" value="Chromosome"/>
</dbReference>
<keyword evidence="3" id="KW-0805">Transcription regulation</keyword>
<dbReference type="EMBL" id="CP017637">
    <property type="protein sequence ID" value="APG08877.1"/>
    <property type="molecule type" value="Genomic_DNA"/>
</dbReference>
<name>A0A1L3F6H1_BRAJP</name>
<proteinExistence type="inferred from homology"/>
<feature type="domain" description="HTH lysR-type" evidence="6">
    <location>
        <begin position="1"/>
        <end position="58"/>
    </location>
</feature>
<dbReference type="PANTHER" id="PTHR30419:SF8">
    <property type="entry name" value="NITROGEN ASSIMILATION TRANSCRIPTIONAL ACTIVATOR-RELATED"/>
    <property type="match status" value="1"/>
</dbReference>
<dbReference type="Gene3D" id="1.10.10.10">
    <property type="entry name" value="Winged helix-like DNA-binding domain superfamily/Winged helix DNA-binding domain"/>
    <property type="match status" value="1"/>
</dbReference>
<dbReference type="RefSeq" id="WP_071909863.1">
    <property type="nucleotide sequence ID" value="NZ_CP017637.1"/>
</dbReference>
<evidence type="ECO:0000256" key="2">
    <source>
        <dbReference type="ARBA" id="ARBA00009437"/>
    </source>
</evidence>
<evidence type="ECO:0000313" key="8">
    <source>
        <dbReference type="Proteomes" id="UP000181962"/>
    </source>
</evidence>
<keyword evidence="4" id="KW-0238">DNA-binding</keyword>
<dbReference type="InterPro" id="IPR036388">
    <property type="entry name" value="WH-like_DNA-bd_sf"/>
</dbReference>
<evidence type="ECO:0000256" key="4">
    <source>
        <dbReference type="ARBA" id="ARBA00023125"/>
    </source>
</evidence>
<dbReference type="PRINTS" id="PR00039">
    <property type="entry name" value="HTHLYSR"/>
</dbReference>
<sequence length="330" mass="37009">MNTRQLRHFLAVLDHGSLSAAAEIVHLSLPALSRSLRSLEDELRVPLFDRQDRRLRPTPYALTYAERARRIVFDEREGARTLALMRDGESGSLHFGMGSSIARVLMTPMLLQLLSGVPRLKLSTVVQSTDALLAALRREELDFFIGDIRSVSHDPQMRYEPVYRCKFGWFARRGHPLDGRAKVTIDAIRMYPLIGSGYADEMLFEQMAVLYGLSLPFEDHFSVNTNDASTLLALITSGDTIAPATDVSVATDLRDGTLVRLDVDPPLNMQLTLGIIERAGRTRVPAAERAFKIIRAHFASMEQAVAPRLSRAKTRRKVAGKNRTRTRITR</sequence>
<dbReference type="Gene3D" id="3.40.190.10">
    <property type="entry name" value="Periplasmic binding protein-like II"/>
    <property type="match status" value="2"/>
</dbReference>
<comment type="function">
    <text evidence="1">NodD regulates the expression of the nodABCFE genes which encode other nodulation proteins. NodD is also a negative regulator of its own expression. Binds flavonoids as inducers.</text>
</comment>
<dbReference type="InterPro" id="IPR000847">
    <property type="entry name" value="LysR_HTH_N"/>
</dbReference>
<protein>
    <recommendedName>
        <fullName evidence="6">HTH lysR-type domain-containing protein</fullName>
    </recommendedName>
</protein>
<dbReference type="GO" id="GO:0003677">
    <property type="term" value="F:DNA binding"/>
    <property type="evidence" value="ECO:0007669"/>
    <property type="project" value="UniProtKB-KW"/>
</dbReference>
<gene>
    <name evidence="7" type="ORF">BKD09_11090</name>
</gene>
<dbReference type="AlphaFoldDB" id="A0A1L3F6H1"/>
<evidence type="ECO:0000256" key="5">
    <source>
        <dbReference type="ARBA" id="ARBA00023163"/>
    </source>
</evidence>
<accession>A0A1L3F6H1</accession>
<dbReference type="InterPro" id="IPR050950">
    <property type="entry name" value="HTH-type_LysR_regulators"/>
</dbReference>
<dbReference type="SUPFAM" id="SSF46785">
    <property type="entry name" value="Winged helix' DNA-binding domain"/>
    <property type="match status" value="1"/>
</dbReference>
<dbReference type="Pfam" id="PF03466">
    <property type="entry name" value="LysR_substrate"/>
    <property type="match status" value="1"/>
</dbReference>
<dbReference type="Pfam" id="PF00126">
    <property type="entry name" value="HTH_1"/>
    <property type="match status" value="1"/>
</dbReference>
<dbReference type="GO" id="GO:0003700">
    <property type="term" value="F:DNA-binding transcription factor activity"/>
    <property type="evidence" value="ECO:0007669"/>
    <property type="project" value="InterPro"/>
</dbReference>
<evidence type="ECO:0000256" key="3">
    <source>
        <dbReference type="ARBA" id="ARBA00023015"/>
    </source>
</evidence>
<dbReference type="OrthoDB" id="7809623at2"/>